<organism evidence="1 2">
    <name type="scientific">Cladophialophora carrionii CBS 160.54</name>
    <dbReference type="NCBI Taxonomy" id="1279043"/>
    <lineage>
        <taxon>Eukaryota</taxon>
        <taxon>Fungi</taxon>
        <taxon>Dikarya</taxon>
        <taxon>Ascomycota</taxon>
        <taxon>Pezizomycotina</taxon>
        <taxon>Eurotiomycetes</taxon>
        <taxon>Chaetothyriomycetidae</taxon>
        <taxon>Chaetothyriales</taxon>
        <taxon>Herpotrichiellaceae</taxon>
        <taxon>Cladophialophora</taxon>
    </lineage>
</organism>
<gene>
    <name evidence="1" type="ORF">G647_09081</name>
</gene>
<accession>V9CX81</accession>
<name>V9CX81_9EURO</name>
<dbReference type="VEuPathDB" id="FungiDB:G647_09081"/>
<dbReference type="EMBL" id="KB822710">
    <property type="protein sequence ID" value="ETI19249.1"/>
    <property type="molecule type" value="Genomic_DNA"/>
</dbReference>
<evidence type="ECO:0000313" key="1">
    <source>
        <dbReference type="EMBL" id="ETI19249.1"/>
    </source>
</evidence>
<reference evidence="1 2" key="1">
    <citation type="submission" date="2013-03" db="EMBL/GenBank/DDBJ databases">
        <title>The Genome Sequence of Cladophialophora carrionii CBS 160.54.</title>
        <authorList>
            <consortium name="The Broad Institute Genomics Platform"/>
            <person name="Cuomo C."/>
            <person name="de Hoog S."/>
            <person name="Gorbushina A."/>
            <person name="Walker B."/>
            <person name="Young S.K."/>
            <person name="Zeng Q."/>
            <person name="Gargeya S."/>
            <person name="Fitzgerald M."/>
            <person name="Haas B."/>
            <person name="Abouelleil A."/>
            <person name="Allen A.W."/>
            <person name="Alvarado L."/>
            <person name="Arachchi H.M."/>
            <person name="Berlin A.M."/>
            <person name="Chapman S.B."/>
            <person name="Gainer-Dewar J."/>
            <person name="Goldberg J."/>
            <person name="Griggs A."/>
            <person name="Gujja S."/>
            <person name="Hansen M."/>
            <person name="Howarth C."/>
            <person name="Imamovic A."/>
            <person name="Ireland A."/>
            <person name="Larimer J."/>
            <person name="McCowan C."/>
            <person name="Murphy C."/>
            <person name="Pearson M."/>
            <person name="Poon T.W."/>
            <person name="Priest M."/>
            <person name="Roberts A."/>
            <person name="Saif S."/>
            <person name="Shea T."/>
            <person name="Sisk P."/>
            <person name="Sykes S."/>
            <person name="Wortman J."/>
            <person name="Nusbaum C."/>
            <person name="Birren B."/>
        </authorList>
    </citation>
    <scope>NUCLEOTIDE SEQUENCE [LARGE SCALE GENOMIC DNA]</scope>
    <source>
        <strain evidence="1 2">CBS 160.54</strain>
    </source>
</reference>
<dbReference type="HOGENOM" id="CLU_2372602_0_0_1"/>
<dbReference type="GeneID" id="19987574"/>
<proteinExistence type="predicted"/>
<protein>
    <submittedName>
        <fullName evidence="1">Uncharacterized protein</fullName>
    </submittedName>
</protein>
<sequence>MTSQGHAIKAIAMEYATILAREYADDSNDAAIFTHCLAIARGEVKKLANFARNRERAPSMTSTTKIGTTTFTVTYLFDGHDVEAELIDNPLKQKL</sequence>
<dbReference type="AlphaFoldDB" id="V9CX81"/>
<evidence type="ECO:0000313" key="2">
    <source>
        <dbReference type="Proteomes" id="UP000030678"/>
    </source>
</evidence>
<dbReference type="RefSeq" id="XP_008731608.1">
    <property type="nucleotide sequence ID" value="XM_008733386.1"/>
</dbReference>
<dbReference type="Proteomes" id="UP000030678">
    <property type="component" value="Unassembled WGS sequence"/>
</dbReference>